<evidence type="ECO:0000313" key="2">
    <source>
        <dbReference type="Proteomes" id="UP000054783"/>
    </source>
</evidence>
<name>A0A0V0ZG55_9BILA</name>
<accession>A0A0V0ZG55</accession>
<comment type="caution">
    <text evidence="1">The sequence shown here is derived from an EMBL/GenBank/DDBJ whole genome shotgun (WGS) entry which is preliminary data.</text>
</comment>
<protein>
    <submittedName>
        <fullName evidence="1">Uncharacterized protein</fullName>
    </submittedName>
</protein>
<dbReference type="AlphaFoldDB" id="A0A0V0ZG55"/>
<organism evidence="1 2">
    <name type="scientific">Trichinella patagoniensis</name>
    <dbReference type="NCBI Taxonomy" id="990121"/>
    <lineage>
        <taxon>Eukaryota</taxon>
        <taxon>Metazoa</taxon>
        <taxon>Ecdysozoa</taxon>
        <taxon>Nematoda</taxon>
        <taxon>Enoplea</taxon>
        <taxon>Dorylaimia</taxon>
        <taxon>Trichinellida</taxon>
        <taxon>Trichinellidae</taxon>
        <taxon>Trichinella</taxon>
    </lineage>
</organism>
<reference evidence="1 2" key="1">
    <citation type="submission" date="2015-01" db="EMBL/GenBank/DDBJ databases">
        <title>Evolution of Trichinella species and genotypes.</title>
        <authorList>
            <person name="Korhonen P.K."/>
            <person name="Edoardo P."/>
            <person name="Giuseppe L.R."/>
            <person name="Gasser R.B."/>
        </authorList>
    </citation>
    <scope>NUCLEOTIDE SEQUENCE [LARGE SCALE GENOMIC DNA]</scope>
    <source>
        <strain evidence="1">ISS2496</strain>
    </source>
</reference>
<dbReference type="Proteomes" id="UP000054783">
    <property type="component" value="Unassembled WGS sequence"/>
</dbReference>
<sequence length="60" mass="7024">MKRNKTNFNLKNNFSNMYPLGDMVKLRVKTNKTHGTANRSIECEQLLFGFFFIYIASHPP</sequence>
<keyword evidence="2" id="KW-1185">Reference proteome</keyword>
<proteinExistence type="predicted"/>
<gene>
    <name evidence="1" type="ORF">T12_10771</name>
</gene>
<dbReference type="EMBL" id="JYDQ01000192">
    <property type="protein sequence ID" value="KRY11504.1"/>
    <property type="molecule type" value="Genomic_DNA"/>
</dbReference>
<evidence type="ECO:0000313" key="1">
    <source>
        <dbReference type="EMBL" id="KRY11504.1"/>
    </source>
</evidence>